<reference evidence="1 2" key="1">
    <citation type="journal article" date="2001" name="Int. J. Syst. Evol. Microbiol.">
        <title>Agreia bicolorata gen. nov., sp. nov., to accommodate actinobacteria isolated from narrow reed grass infected by the nematode Heteroanguina graminophila.</title>
        <authorList>
            <person name="Evtushenko L.I."/>
            <person name="Dorofeeva L.V."/>
            <person name="Dobrovolskaya T.G."/>
            <person name="Streshinskaya G.M."/>
            <person name="Subbotin S.A."/>
            <person name="Tiedje J.M."/>
        </authorList>
    </citation>
    <scope>NUCLEOTIDE SEQUENCE [LARGE SCALE GENOMIC DNA]</scope>
    <source>
        <strain evidence="1 2">VKM Ac-1804</strain>
    </source>
</reference>
<evidence type="ECO:0000313" key="2">
    <source>
        <dbReference type="Proteomes" id="UP000032503"/>
    </source>
</evidence>
<sequence>MVKRYVDAIPLGSSCVPRFLVNDLARYWRQLAVDYQAKSESGAPSSLRRLKLIGPRKFTYASSVLPLLTLDLRGLEKDQLVDRIVDIFLLPPSLRFLKEVEYLVSTGASGDTAEQALRAVRAVDAFNGLLSDGEWRLLIGKEQSREEAEKLKEFAEARELARELQAALDAIFFSPQLEPLTRKYLVF</sequence>
<evidence type="ECO:0008006" key="3">
    <source>
        <dbReference type="Google" id="ProtNLM"/>
    </source>
</evidence>
<gene>
    <name evidence="1" type="ORF">TZ00_18325</name>
</gene>
<accession>A0ABR5CB32</accession>
<comment type="caution">
    <text evidence="1">The sequence shown here is derived from an EMBL/GenBank/DDBJ whole genome shotgun (WGS) entry which is preliminary data.</text>
</comment>
<proteinExistence type="predicted"/>
<organism evidence="1 2">
    <name type="scientific">Agreia bicolorata</name>
    <dbReference type="NCBI Taxonomy" id="110935"/>
    <lineage>
        <taxon>Bacteria</taxon>
        <taxon>Bacillati</taxon>
        <taxon>Actinomycetota</taxon>
        <taxon>Actinomycetes</taxon>
        <taxon>Micrococcales</taxon>
        <taxon>Microbacteriaceae</taxon>
        <taxon>Agreia</taxon>
    </lineage>
</organism>
<protein>
    <recommendedName>
        <fullName evidence="3">Nucleotidyl transferase AbiEii toxin, Type IV TA system</fullName>
    </recommendedName>
</protein>
<dbReference type="Proteomes" id="UP000032503">
    <property type="component" value="Unassembled WGS sequence"/>
</dbReference>
<dbReference type="EMBL" id="JYFC01000013">
    <property type="protein sequence ID" value="KJC62846.1"/>
    <property type="molecule type" value="Genomic_DNA"/>
</dbReference>
<evidence type="ECO:0000313" key="1">
    <source>
        <dbReference type="EMBL" id="KJC62846.1"/>
    </source>
</evidence>
<keyword evidence="2" id="KW-1185">Reference proteome</keyword>
<name>A0ABR5CB32_9MICO</name>